<keyword evidence="6" id="KW-1185">Reference proteome</keyword>
<dbReference type="Gene3D" id="2.60.120.1440">
    <property type="match status" value="1"/>
</dbReference>
<dbReference type="EMBL" id="RBWX01000007">
    <property type="protein sequence ID" value="RKS91233.1"/>
    <property type="molecule type" value="Genomic_DNA"/>
</dbReference>
<dbReference type="InterPro" id="IPR032623">
    <property type="entry name" value="FecR_N"/>
</dbReference>
<evidence type="ECO:0000313" key="6">
    <source>
        <dbReference type="Proteomes" id="UP000276029"/>
    </source>
</evidence>
<reference evidence="4 6" key="2">
    <citation type="submission" date="2018-10" db="EMBL/GenBank/DDBJ databases">
        <title>Genomic Encyclopedia of Type Strains, Phase IV (KMG-IV): sequencing the most valuable type-strain genomes for metagenomic binning, comparative biology and taxonomic classification.</title>
        <authorList>
            <person name="Goeker M."/>
        </authorList>
    </citation>
    <scope>NUCLEOTIDE SEQUENCE [LARGE SCALE GENOMIC DNA]</scope>
    <source>
        <strain evidence="4 6">DSM 19791</strain>
    </source>
</reference>
<dbReference type="PANTHER" id="PTHR30273">
    <property type="entry name" value="PERIPLASMIC SIGNAL SENSOR AND SIGMA FACTOR ACTIVATOR FECR-RELATED"/>
    <property type="match status" value="1"/>
</dbReference>
<dbReference type="AlphaFoldDB" id="A0AAD1D7E4"/>
<dbReference type="KEGG" id="smic:SmB9_18590"/>
<dbReference type="PIRSF" id="PIRSF018266">
    <property type="entry name" value="FecR"/>
    <property type="match status" value="1"/>
</dbReference>
<dbReference type="PANTHER" id="PTHR30273:SF2">
    <property type="entry name" value="PROTEIN FECR"/>
    <property type="match status" value="1"/>
</dbReference>
<evidence type="ECO:0000259" key="1">
    <source>
        <dbReference type="Pfam" id="PF04773"/>
    </source>
</evidence>
<feature type="domain" description="FecR protein" evidence="1">
    <location>
        <begin position="113"/>
        <end position="204"/>
    </location>
</feature>
<feature type="domain" description="FecR N-terminal" evidence="2">
    <location>
        <begin position="9"/>
        <end position="48"/>
    </location>
</feature>
<dbReference type="RefSeq" id="WP_121047706.1">
    <property type="nucleotide sequence ID" value="NZ_AP018711.1"/>
</dbReference>
<evidence type="ECO:0000259" key="2">
    <source>
        <dbReference type="Pfam" id="PF16220"/>
    </source>
</evidence>
<dbReference type="EMBL" id="AP018711">
    <property type="protein sequence ID" value="BBE34201.1"/>
    <property type="molecule type" value="Genomic_DNA"/>
</dbReference>
<dbReference type="Proteomes" id="UP000275727">
    <property type="component" value="Chromosome"/>
</dbReference>
<dbReference type="GO" id="GO:0016989">
    <property type="term" value="F:sigma factor antagonist activity"/>
    <property type="evidence" value="ECO:0007669"/>
    <property type="project" value="TreeGrafter"/>
</dbReference>
<dbReference type="Proteomes" id="UP000276029">
    <property type="component" value="Unassembled WGS sequence"/>
</dbReference>
<dbReference type="Pfam" id="PF16220">
    <property type="entry name" value="DUF4880"/>
    <property type="match status" value="1"/>
</dbReference>
<proteinExistence type="predicted"/>
<protein>
    <submittedName>
        <fullName evidence="4">FecR family protein</fullName>
    </submittedName>
    <submittedName>
        <fullName evidence="3">Iron dicitrate transporter FecR</fullName>
    </submittedName>
</protein>
<dbReference type="InterPro" id="IPR012373">
    <property type="entry name" value="Ferrdict_sens_TM"/>
</dbReference>
<dbReference type="Pfam" id="PF04773">
    <property type="entry name" value="FecR"/>
    <property type="match status" value="1"/>
</dbReference>
<reference evidence="3 5" key="1">
    <citation type="submission" date="2018-06" db="EMBL/GenBank/DDBJ databases">
        <title>Complete Genome Sequence of the Microcystin-Degrading Bacterium Sphingosinicella microcystinivorans Strain B-9.</title>
        <authorList>
            <person name="Jin H."/>
            <person name="Nishizawa T."/>
            <person name="Guo Y."/>
            <person name="Nishizawa A."/>
            <person name="Park H."/>
            <person name="Kato H."/>
            <person name="Tsuji K."/>
            <person name="Harada K."/>
        </authorList>
    </citation>
    <scope>NUCLEOTIDE SEQUENCE [LARGE SCALE GENOMIC DNA]</scope>
    <source>
        <strain evidence="3 5">B9</strain>
    </source>
</reference>
<evidence type="ECO:0000313" key="5">
    <source>
        <dbReference type="Proteomes" id="UP000275727"/>
    </source>
</evidence>
<gene>
    <name evidence="4" type="ORF">DFR51_0790</name>
    <name evidence="3" type="ORF">SmB9_18590</name>
</gene>
<accession>A0AAD1D7E4</accession>
<dbReference type="InterPro" id="IPR006860">
    <property type="entry name" value="FecR"/>
</dbReference>
<dbReference type="Gene3D" id="3.55.50.30">
    <property type="match status" value="1"/>
</dbReference>
<evidence type="ECO:0000313" key="4">
    <source>
        <dbReference type="EMBL" id="RKS91233.1"/>
    </source>
</evidence>
<evidence type="ECO:0000313" key="3">
    <source>
        <dbReference type="EMBL" id="BBE34201.1"/>
    </source>
</evidence>
<organism evidence="3 5">
    <name type="scientific">Sphingosinicella microcystinivorans</name>
    <dbReference type="NCBI Taxonomy" id="335406"/>
    <lineage>
        <taxon>Bacteria</taxon>
        <taxon>Pseudomonadati</taxon>
        <taxon>Pseudomonadota</taxon>
        <taxon>Alphaproteobacteria</taxon>
        <taxon>Sphingomonadales</taxon>
        <taxon>Sphingosinicellaceae</taxon>
        <taxon>Sphingosinicella</taxon>
    </lineage>
</organism>
<name>A0AAD1D7E4_SPHMI</name>
<sequence>MSGVREAQDRAAQWIVAREEPGWSDEDQAAFDAWLAASDLHRVAWLRLDEGWRQTGRIRALGAPGMPPAEFTPLVYRTSKRRWLFPASIAASLMVVVGLNWNNAPVSETMAGYHTPVGGHRQLALADGSKVELNTASSARAALDTDRREIWLDRGEAFFDIAHDPSRPFIVHAGSREITVLGTKFSVRRDGERVTVSVLEGRVRIDEVSGPGIGRSTTITGGDIAVAQGEATLVTAKSDQRVEGALAWREGILSFDQIPLEDIAAEFNRYNRKRLIIDGAEAAEIRIGGTFPLSKPRAFASLLRDAYGLRVEETDDAIKISH</sequence>